<organism evidence="1 2">
    <name type="scientific">Vespula squamosa</name>
    <name type="common">Southern yellow jacket</name>
    <name type="synonym">Wasp</name>
    <dbReference type="NCBI Taxonomy" id="30214"/>
    <lineage>
        <taxon>Eukaryota</taxon>
        <taxon>Metazoa</taxon>
        <taxon>Ecdysozoa</taxon>
        <taxon>Arthropoda</taxon>
        <taxon>Hexapoda</taxon>
        <taxon>Insecta</taxon>
        <taxon>Pterygota</taxon>
        <taxon>Neoptera</taxon>
        <taxon>Endopterygota</taxon>
        <taxon>Hymenoptera</taxon>
        <taxon>Apocrita</taxon>
        <taxon>Aculeata</taxon>
        <taxon>Vespoidea</taxon>
        <taxon>Vespidae</taxon>
        <taxon>Vespinae</taxon>
        <taxon>Vespula</taxon>
    </lineage>
</organism>
<dbReference type="Proteomes" id="UP001607302">
    <property type="component" value="Unassembled WGS sequence"/>
</dbReference>
<dbReference type="EMBL" id="JAUDFV010000064">
    <property type="protein sequence ID" value="KAL2735283.1"/>
    <property type="molecule type" value="Genomic_DNA"/>
</dbReference>
<keyword evidence="2" id="KW-1185">Reference proteome</keyword>
<evidence type="ECO:0000313" key="2">
    <source>
        <dbReference type="Proteomes" id="UP001607302"/>
    </source>
</evidence>
<name>A0ABD2BR82_VESSQ</name>
<evidence type="ECO:0000313" key="1">
    <source>
        <dbReference type="EMBL" id="KAL2735283.1"/>
    </source>
</evidence>
<accession>A0ABD2BR82</accession>
<protein>
    <submittedName>
        <fullName evidence="1">Uncharacterized protein</fullName>
    </submittedName>
</protein>
<proteinExistence type="predicted"/>
<gene>
    <name evidence="1" type="ORF">V1478_002923</name>
</gene>
<reference evidence="1 2" key="1">
    <citation type="journal article" date="2024" name="Ann. Entomol. Soc. Am.">
        <title>Genomic analyses of the southern and eastern yellowjacket wasps (Hymenoptera: Vespidae) reveal evolutionary signatures of social life.</title>
        <authorList>
            <person name="Catto M.A."/>
            <person name="Caine P.B."/>
            <person name="Orr S.E."/>
            <person name="Hunt B.G."/>
            <person name="Goodisman M.A.D."/>
        </authorList>
    </citation>
    <scope>NUCLEOTIDE SEQUENCE [LARGE SCALE GENOMIC DNA]</scope>
    <source>
        <strain evidence="1">233</strain>
        <tissue evidence="1">Head and thorax</tissue>
    </source>
</reference>
<dbReference type="AlphaFoldDB" id="A0ABD2BR82"/>
<sequence length="81" mass="9302">MSGSTISLSIYYDVSEVVRTTKEANALIHHFLLTCTRDKETCLARVIDKIVFLDLSIDVRNNMYASRHDIIYVSIYDITTK</sequence>
<comment type="caution">
    <text evidence="1">The sequence shown here is derived from an EMBL/GenBank/DDBJ whole genome shotgun (WGS) entry which is preliminary data.</text>
</comment>